<dbReference type="AlphaFoldDB" id="T0MBM3"/>
<keyword evidence="1" id="KW-0175">Coiled coil</keyword>
<feature type="coiled-coil region" evidence="1">
    <location>
        <begin position="9"/>
        <end position="69"/>
    </location>
</feature>
<sequence length="71" mass="8541">MNEKIHNSILRLKKEKEMYLGEIKAFEKDLNVLGEGIDKYKKQLLINQLDETKRALEMVDRRLKDFEENDM</sequence>
<dbReference type="EMBL" id="KE647271">
    <property type="protein sequence ID" value="EQB60586.1"/>
    <property type="molecule type" value="Genomic_DNA"/>
</dbReference>
<accession>T0MBM3</accession>
<proteinExistence type="predicted"/>
<organism evidence="2 3">
    <name type="scientific">Vairimorpha apis BRL 01</name>
    <dbReference type="NCBI Taxonomy" id="1037528"/>
    <lineage>
        <taxon>Eukaryota</taxon>
        <taxon>Fungi</taxon>
        <taxon>Fungi incertae sedis</taxon>
        <taxon>Microsporidia</taxon>
        <taxon>Nosematidae</taxon>
        <taxon>Vairimorpha</taxon>
    </lineage>
</organism>
<dbReference type="VEuPathDB" id="MicrosporidiaDB:NAPIS_ORF01852"/>
<evidence type="ECO:0000256" key="1">
    <source>
        <dbReference type="SAM" id="Coils"/>
    </source>
</evidence>
<keyword evidence="3" id="KW-1185">Reference proteome</keyword>
<dbReference type="HOGENOM" id="CLU_198482_0_0_1"/>
<evidence type="ECO:0000313" key="2">
    <source>
        <dbReference type="EMBL" id="EQB60586.1"/>
    </source>
</evidence>
<name>T0MBM3_9MICR</name>
<protein>
    <submittedName>
        <fullName evidence="2">Uncharacterized protein</fullName>
    </submittedName>
</protein>
<evidence type="ECO:0000313" key="3">
    <source>
        <dbReference type="Proteomes" id="UP000053780"/>
    </source>
</evidence>
<gene>
    <name evidence="2" type="ORF">NAPIS_ORF01852</name>
</gene>
<reference evidence="2 3" key="1">
    <citation type="journal article" date="2013" name="BMC Genomics">
        <title>Genome sequencing and comparative genomics of honey bee microsporidia, Nosema apis reveal novel insights into host-parasite interactions.</title>
        <authorList>
            <person name="Chen Yp."/>
            <person name="Pettis J.S."/>
            <person name="Zhao Y."/>
            <person name="Liu X."/>
            <person name="Tallon L.J."/>
            <person name="Sadzewicz L.D."/>
            <person name="Li R."/>
            <person name="Zheng H."/>
            <person name="Huang S."/>
            <person name="Zhang X."/>
            <person name="Hamilton M.C."/>
            <person name="Pernal S.F."/>
            <person name="Melathopoulos A.P."/>
            <person name="Yan X."/>
            <person name="Evans J.D."/>
        </authorList>
    </citation>
    <scope>NUCLEOTIDE SEQUENCE [LARGE SCALE GENOMIC DNA]</scope>
    <source>
        <strain evidence="2 3">BRL 01</strain>
    </source>
</reference>
<dbReference type="OrthoDB" id="2192410at2759"/>
<dbReference type="Proteomes" id="UP000053780">
    <property type="component" value="Unassembled WGS sequence"/>
</dbReference>